<gene>
    <name evidence="1" type="ORF">H9736_03300</name>
</gene>
<evidence type="ECO:0000313" key="2">
    <source>
        <dbReference type="Proteomes" id="UP000886800"/>
    </source>
</evidence>
<dbReference type="Proteomes" id="UP000886800">
    <property type="component" value="Unassembled WGS sequence"/>
</dbReference>
<sequence>MQLTAGELWRLEEQLAAERVLIQKFSAYARMTQDPQLRAQFELCCARHQSHFRQLYAKVGEGTV</sequence>
<dbReference type="AlphaFoldDB" id="A0A9D1WSJ7"/>
<dbReference type="Gene3D" id="1.20.1260.10">
    <property type="match status" value="1"/>
</dbReference>
<protein>
    <submittedName>
        <fullName evidence="1">Spore coat protein</fullName>
    </submittedName>
</protein>
<dbReference type="InterPro" id="IPR012347">
    <property type="entry name" value="Ferritin-like"/>
</dbReference>
<comment type="caution">
    <text evidence="1">The sequence shown here is derived from an EMBL/GenBank/DDBJ whole genome shotgun (WGS) entry which is preliminary data.</text>
</comment>
<reference evidence="1" key="1">
    <citation type="journal article" date="2021" name="PeerJ">
        <title>Extensive microbial diversity within the chicken gut microbiome revealed by metagenomics and culture.</title>
        <authorList>
            <person name="Gilroy R."/>
            <person name="Ravi A."/>
            <person name="Getino M."/>
            <person name="Pursley I."/>
            <person name="Horton D.L."/>
            <person name="Alikhan N.F."/>
            <person name="Baker D."/>
            <person name="Gharbi K."/>
            <person name="Hall N."/>
            <person name="Watson M."/>
            <person name="Adriaenssens E.M."/>
            <person name="Foster-Nyarko E."/>
            <person name="Jarju S."/>
            <person name="Secka A."/>
            <person name="Antonio M."/>
            <person name="Oren A."/>
            <person name="Chaudhuri R.R."/>
            <person name="La Ragione R."/>
            <person name="Hildebrand F."/>
            <person name="Pallen M.J."/>
        </authorList>
    </citation>
    <scope>NUCLEOTIDE SEQUENCE</scope>
    <source>
        <strain evidence="1">CHK188-5543</strain>
    </source>
</reference>
<organism evidence="1 2">
    <name type="scientific">Candidatus Anaerotruncus excrementipullorum</name>
    <dbReference type="NCBI Taxonomy" id="2838465"/>
    <lineage>
        <taxon>Bacteria</taxon>
        <taxon>Bacillati</taxon>
        <taxon>Bacillota</taxon>
        <taxon>Clostridia</taxon>
        <taxon>Eubacteriales</taxon>
        <taxon>Oscillospiraceae</taxon>
        <taxon>Anaerotruncus</taxon>
    </lineage>
</organism>
<name>A0A9D1WSJ7_9FIRM</name>
<keyword evidence="1" id="KW-0167">Capsid protein</keyword>
<evidence type="ECO:0000313" key="1">
    <source>
        <dbReference type="EMBL" id="HIX65255.1"/>
    </source>
</evidence>
<reference evidence="1" key="2">
    <citation type="submission" date="2021-04" db="EMBL/GenBank/DDBJ databases">
        <authorList>
            <person name="Gilroy R."/>
        </authorList>
    </citation>
    <scope>NUCLEOTIDE SEQUENCE</scope>
    <source>
        <strain evidence="1">CHK188-5543</strain>
    </source>
</reference>
<accession>A0A9D1WSJ7</accession>
<keyword evidence="1" id="KW-0946">Virion</keyword>
<dbReference type="EMBL" id="DXES01000067">
    <property type="protein sequence ID" value="HIX65255.1"/>
    <property type="molecule type" value="Genomic_DNA"/>
</dbReference>
<proteinExistence type="predicted"/>